<sequence>MALTQEQALTRLFSAAELQAEWFTPEFLKQAPLATIQAQLQGIAAQYGKFVRMATLQGHPQAVYERGSLIVTSAPLDSQGRLSSFGAVAGPNPNMQTLTPEQEQAGIQVLQKLLGVEPLDTTMFSPDFLQHVSAEDLKQSFGALRSQLGALQDIQASESGWDIQFAGGTLPVTALELDAQGQISSFRIGAPSFKFANIEEAQAAFAALGGQVSLLVQEAGQAPLVALNSGRLLGIGSAFKLGILSELQAQVKAGKLNWTDQITLLDAMKSLPSGTLQDAPAGTQYTLQDLATRMIRDSDNTATDLLLQKVGREGVEARLGQSAIPSTREFFALKNPANLELLRAYRAAGLNVAARRDVLAQAASAPLPSAALFGEGKTLARDVEWFVSTERLCRLMSDVAALPEMQINAGVANKNDFERVSYKGGSEVGVLNLTTQVTNKAGKTYCVSATWNDAAPLNEAEFLGLYAGVLALLK</sequence>
<accession>A0ABP9VAH4</accession>
<dbReference type="PANTHER" id="PTHR35333:SF5">
    <property type="entry name" value="CONSERVED LIPOPROTEIN LPQF-RELATED"/>
    <property type="match status" value="1"/>
</dbReference>
<reference evidence="2 3" key="1">
    <citation type="submission" date="2024-02" db="EMBL/GenBank/DDBJ databases">
        <title>Deinococcus xinjiangensis NBRC 107630.</title>
        <authorList>
            <person name="Ichikawa N."/>
            <person name="Katano-Makiyama Y."/>
            <person name="Hidaka K."/>
        </authorList>
    </citation>
    <scope>NUCLEOTIDE SEQUENCE [LARGE SCALE GENOMIC DNA]</scope>
    <source>
        <strain evidence="2 3">NBRC 107630</strain>
    </source>
</reference>
<gene>
    <name evidence="2" type="ORF">Dxin01_02019</name>
</gene>
<dbReference type="InterPro" id="IPR012338">
    <property type="entry name" value="Beta-lactam/transpept-like"/>
</dbReference>
<dbReference type="EMBL" id="BAABRN010000020">
    <property type="protein sequence ID" value="GAA5502276.1"/>
    <property type="molecule type" value="Genomic_DNA"/>
</dbReference>
<dbReference type="Gene3D" id="3.40.710.10">
    <property type="entry name" value="DD-peptidase/beta-lactamase superfamily"/>
    <property type="match status" value="1"/>
</dbReference>
<dbReference type="InterPro" id="IPR000871">
    <property type="entry name" value="Beta-lactam_class-A"/>
</dbReference>
<dbReference type="PANTHER" id="PTHR35333">
    <property type="entry name" value="BETA-LACTAMASE"/>
    <property type="match status" value="1"/>
</dbReference>
<proteinExistence type="predicted"/>
<dbReference type="Proteomes" id="UP001458946">
    <property type="component" value="Unassembled WGS sequence"/>
</dbReference>
<keyword evidence="3" id="KW-1185">Reference proteome</keyword>
<protein>
    <recommendedName>
        <fullName evidence="1">Beta-lactamase class A catalytic domain-containing protein</fullName>
    </recommendedName>
</protein>
<comment type="caution">
    <text evidence="2">The sequence shown here is derived from an EMBL/GenBank/DDBJ whole genome shotgun (WGS) entry which is preliminary data.</text>
</comment>
<name>A0ABP9VAH4_9DEIO</name>
<dbReference type="InterPro" id="IPR045155">
    <property type="entry name" value="Beta-lactam_cat"/>
</dbReference>
<evidence type="ECO:0000313" key="3">
    <source>
        <dbReference type="Proteomes" id="UP001458946"/>
    </source>
</evidence>
<organism evidence="2 3">
    <name type="scientific">Deinococcus xinjiangensis</name>
    <dbReference type="NCBI Taxonomy" id="457454"/>
    <lineage>
        <taxon>Bacteria</taxon>
        <taxon>Thermotogati</taxon>
        <taxon>Deinococcota</taxon>
        <taxon>Deinococci</taxon>
        <taxon>Deinococcales</taxon>
        <taxon>Deinococcaceae</taxon>
        <taxon>Deinococcus</taxon>
    </lineage>
</organism>
<dbReference type="SUPFAM" id="SSF56601">
    <property type="entry name" value="beta-lactamase/transpeptidase-like"/>
    <property type="match status" value="1"/>
</dbReference>
<evidence type="ECO:0000313" key="2">
    <source>
        <dbReference type="EMBL" id="GAA5502276.1"/>
    </source>
</evidence>
<dbReference type="Pfam" id="PF13354">
    <property type="entry name" value="Beta-lactamase2"/>
    <property type="match status" value="1"/>
</dbReference>
<feature type="domain" description="Beta-lactamase class A catalytic" evidence="1">
    <location>
        <begin position="222"/>
        <end position="327"/>
    </location>
</feature>
<evidence type="ECO:0000259" key="1">
    <source>
        <dbReference type="Pfam" id="PF13354"/>
    </source>
</evidence>